<dbReference type="SUPFAM" id="SSF102645">
    <property type="entry name" value="CoaB-like"/>
    <property type="match status" value="1"/>
</dbReference>
<dbReference type="GO" id="GO:0015937">
    <property type="term" value="P:coenzyme A biosynthetic process"/>
    <property type="evidence" value="ECO:0007669"/>
    <property type="project" value="UniProtKB-ARBA"/>
</dbReference>
<feature type="domain" description="DNA/pantothenate metabolism flavoprotein C-terminal" evidence="2">
    <location>
        <begin position="171"/>
        <end position="260"/>
    </location>
</feature>
<dbReference type="AlphaFoldDB" id="A0A4Y7LUJ0"/>
<sequence length="312" mass="35596">MSEDDFAWEIFFKENPKPVHFEENVALIHEFCQHSAIKKQRVALITSGGTTVPLEQNTVRFIDNFSAGTRGSASAEYFLEAGYQVIFLHRSKSLEPYFRHLSGKNIFDMIEIQPSSVTVDQQHQVELRKLAEKYQLYKCNLLMVSFNSLSDYLWLLQATAQEMHILGPLALLYLAAAVSDFYIPASQMPCHKIQSSSGPLSLSLPLVPKMLAPLVKIWAPNAFIVSFKLETNEKLLETKSKESLQKYHHHVVIGNLLHSRKVYVLLVDRISIHPEEIRLSACELEEGIEIESKIVENLKARHDQYYANHKTG</sequence>
<dbReference type="EMBL" id="LR003391">
    <property type="protein sequence ID" value="SVE73010.1"/>
    <property type="molecule type" value="mRNA"/>
</dbReference>
<evidence type="ECO:0000313" key="3">
    <source>
        <dbReference type="EMBL" id="SVE73010.1"/>
    </source>
</evidence>
<organism evidence="3">
    <name type="scientific">Ceriodaphnia reticulata</name>
    <dbReference type="NCBI Taxonomy" id="302197"/>
    <lineage>
        <taxon>Eukaryota</taxon>
        <taxon>Metazoa</taxon>
        <taxon>Ecdysozoa</taxon>
        <taxon>Arthropoda</taxon>
        <taxon>Crustacea</taxon>
        <taxon>Branchiopoda</taxon>
        <taxon>Diplostraca</taxon>
        <taxon>Cladocera</taxon>
        <taxon>Anomopoda</taxon>
        <taxon>Daphniidae</taxon>
        <taxon>Ceriodaphnia</taxon>
    </lineage>
</organism>
<dbReference type="Gene3D" id="3.40.50.10300">
    <property type="entry name" value="CoaB-like"/>
    <property type="match status" value="1"/>
</dbReference>
<reference evidence="3" key="1">
    <citation type="submission" date="2018-08" db="EMBL/GenBank/DDBJ databases">
        <authorList>
            <person name="Cornetti L."/>
        </authorList>
    </citation>
    <scope>NUCLEOTIDE SEQUENCE</scope>
    <source>
        <strain evidence="3">OM-SAIQ-clone2</strain>
    </source>
</reference>
<comment type="similarity">
    <text evidence="1">Belongs to the PPC synthetase family.</text>
</comment>
<name>A0A4Y7LUJ0_9CRUS</name>
<accession>A0A4Y7LUJ0</accession>
<dbReference type="GO" id="GO:0003824">
    <property type="term" value="F:catalytic activity"/>
    <property type="evidence" value="ECO:0007669"/>
    <property type="project" value="UniProtKB-ARBA"/>
</dbReference>
<gene>
    <name evidence="3" type="primary">EOG090X085T</name>
</gene>
<evidence type="ECO:0000259" key="2">
    <source>
        <dbReference type="Pfam" id="PF04127"/>
    </source>
</evidence>
<proteinExistence type="evidence at transcript level"/>
<dbReference type="InterPro" id="IPR007085">
    <property type="entry name" value="DNA/pantothenate-metab_flavo_C"/>
</dbReference>
<evidence type="ECO:0000256" key="1">
    <source>
        <dbReference type="ARBA" id="ARBA00005703"/>
    </source>
</evidence>
<feature type="domain" description="DNA/pantothenate metabolism flavoprotein C-terminal" evidence="2">
    <location>
        <begin position="41"/>
        <end position="95"/>
    </location>
</feature>
<dbReference type="InterPro" id="IPR035929">
    <property type="entry name" value="CoaB-like_sf"/>
</dbReference>
<protein>
    <submittedName>
        <fullName evidence="3">EOG090X085T</fullName>
    </submittedName>
</protein>
<dbReference type="PANTHER" id="PTHR12290">
    <property type="entry name" value="CORNICHON-RELATED"/>
    <property type="match status" value="1"/>
</dbReference>
<dbReference type="Pfam" id="PF04127">
    <property type="entry name" value="DFP"/>
    <property type="match status" value="2"/>
</dbReference>